<dbReference type="Pfam" id="PF03235">
    <property type="entry name" value="GmrSD_N"/>
    <property type="match status" value="1"/>
</dbReference>
<dbReference type="InterPro" id="IPR004919">
    <property type="entry name" value="GmrSD_N"/>
</dbReference>
<accession>H8Z6Y4</accession>
<dbReference type="PANTHER" id="PTHR35149:SF2">
    <property type="entry name" value="DUF262 DOMAIN-CONTAINING PROTEIN"/>
    <property type="match status" value="1"/>
</dbReference>
<evidence type="ECO:0000313" key="4">
    <source>
        <dbReference type="EMBL" id="EIC19769.1"/>
    </source>
</evidence>
<dbReference type="Proteomes" id="UP000002964">
    <property type="component" value="Unassembled WGS sequence"/>
</dbReference>
<dbReference type="Pfam" id="PF14088">
    <property type="entry name" value="DUF4268"/>
    <property type="match status" value="1"/>
</dbReference>
<dbReference type="eggNOG" id="COG1479">
    <property type="taxonomic scope" value="Bacteria"/>
</dbReference>
<dbReference type="PANTHER" id="PTHR35149">
    <property type="entry name" value="SLL5132 PROTEIN"/>
    <property type="match status" value="1"/>
</dbReference>
<evidence type="ECO:0000259" key="2">
    <source>
        <dbReference type="Pfam" id="PF07510"/>
    </source>
</evidence>
<evidence type="ECO:0000259" key="3">
    <source>
        <dbReference type="Pfam" id="PF14088"/>
    </source>
</evidence>
<feature type="domain" description="GmrSD restriction endonucleases C-terminal" evidence="2">
    <location>
        <begin position="459"/>
        <end position="603"/>
    </location>
</feature>
<keyword evidence="5" id="KW-1185">Reference proteome</keyword>
<reference evidence="5" key="1">
    <citation type="submission" date="2011-06" db="EMBL/GenBank/DDBJ databases">
        <authorList>
            <consortium name="US DOE Joint Genome Institute (JGI-PGF)"/>
            <person name="Lucas S."/>
            <person name="Han J."/>
            <person name="Lapidus A."/>
            <person name="Cheng J.-F."/>
            <person name="Goodwin L."/>
            <person name="Pitluck S."/>
            <person name="Peters L."/>
            <person name="Land M.L."/>
            <person name="Hauser L."/>
            <person name="Vogl K."/>
            <person name="Liu Z."/>
            <person name="Overmann J."/>
            <person name="Frigaard N.-U."/>
            <person name="Bryant D.A."/>
            <person name="Woyke T.J."/>
        </authorList>
    </citation>
    <scope>NUCLEOTIDE SEQUENCE [LARGE SCALE GENOMIC DNA]</scope>
    <source>
        <strain evidence="5">970</strain>
    </source>
</reference>
<evidence type="ECO:0000313" key="5">
    <source>
        <dbReference type="Proteomes" id="UP000002964"/>
    </source>
</evidence>
<dbReference type="InterPro" id="IPR025364">
    <property type="entry name" value="DUF4268"/>
</dbReference>
<dbReference type="Pfam" id="PF07510">
    <property type="entry name" value="GmrSD_C"/>
    <property type="match status" value="1"/>
</dbReference>
<evidence type="ECO:0008006" key="6">
    <source>
        <dbReference type="Google" id="ProtNLM"/>
    </source>
</evidence>
<dbReference type="RefSeq" id="WP_009150172.1">
    <property type="nucleotide sequence ID" value="NZ_CP121471.1"/>
</dbReference>
<protein>
    <recommendedName>
        <fullName evidence="6">DUF262 domain-containing protein</fullName>
    </recommendedName>
</protein>
<feature type="domain" description="DUF4268" evidence="3">
    <location>
        <begin position="647"/>
        <end position="746"/>
    </location>
</feature>
<sequence length="759" mass="88227">MTDQDQPKSIEARARSVRELLDKAKYTIDFYQREYAWEERQVRELVDDLTGKFLDHYDPGHSRPQVEHYGHYFLGSVVLSHKRGQRFIVDGQQRLTTLTLLLIELYHRQGERPDGVDVRNLIFSEKYGHKSFNLDVPDREPIMRALMDGQGAVFDVSDATPSVVNIQARAANVGEHLPEEINADALPFFVDWLLENVHLVVIEAYSDEDAYTIFETMNDRGLSLSLPEMLKGYVLANVYRENDQRDINDLWKARMQALRATEKEGDADFFKDWLRARHALTIRPGSAGAENKDYERIGTEFHRWVRDQRDLLGLADPDGFLRFVRRDLDFFARQVLTIRNAMVNLEPELESIRFNADRGFTLQTQLMLAPLSPEDSKDTARRKIALVADFIDIWLARRIWCFRTISYSSVKYTIFQLTKELRGRDIADLATFLRAELNAQKESFASAPQFRLHAQNYRQVRHILARLTLWLEAQCGQPAHFEDLISQGKAKPFEIEHVWADRYERFTEWFNHQSDFDTERNRIGGLLLLQRGINQSLGDGTYEQKRDAYMAHSANLLARSLHPLAYQNHPAFLSLIDRTGLPFRPYDTFGPEEQKQRQELYIRIAEWVWNPSRLDLDGEKPPVYEPIATIDEEEAEAANRPDRYEARLAFWTKLLDHAKTQSDLHARISPGKYHWAGARRHGVWWNYWVTMAETRVTIYIDGPDAAANKALFDALHDGHRNAIESAFGGPLEWQRLEERRACWIGTKLEGGWVDESTWC</sequence>
<dbReference type="InterPro" id="IPR011089">
    <property type="entry name" value="GmrSD_C"/>
</dbReference>
<reference evidence="4 5" key="2">
    <citation type="submission" date="2011-11" db="EMBL/GenBank/DDBJ databases">
        <authorList>
            <consortium name="US DOE Joint Genome Institute"/>
            <person name="Lucas S."/>
            <person name="Han J."/>
            <person name="Lapidus A."/>
            <person name="Cheng J.-F."/>
            <person name="Goodwin L."/>
            <person name="Pitluck S."/>
            <person name="Peters L."/>
            <person name="Ovchinnikova G."/>
            <person name="Zhang X."/>
            <person name="Detter J.C."/>
            <person name="Han C."/>
            <person name="Tapia R."/>
            <person name="Land M."/>
            <person name="Hauser L."/>
            <person name="Kyrpides N."/>
            <person name="Ivanova N."/>
            <person name="Pagani I."/>
            <person name="Vogl K."/>
            <person name="Liu Z."/>
            <person name="Overmann J."/>
            <person name="Frigaard N.-U."/>
            <person name="Bryant D."/>
            <person name="Woyke T."/>
        </authorList>
    </citation>
    <scope>NUCLEOTIDE SEQUENCE [LARGE SCALE GENOMIC DNA]</scope>
    <source>
        <strain evidence="4 5">970</strain>
    </source>
</reference>
<dbReference type="AlphaFoldDB" id="H8Z6Y4"/>
<dbReference type="HOGENOM" id="CLU_019881_0_0_6"/>
<dbReference type="EMBL" id="JH603170">
    <property type="protein sequence ID" value="EIC19769.1"/>
    <property type="molecule type" value="Genomic_DNA"/>
</dbReference>
<dbReference type="STRING" id="631362.Thi970DRAFT_03366"/>
<proteinExistence type="predicted"/>
<feature type="domain" description="GmrSD restriction endonucleases N-terminal" evidence="1">
    <location>
        <begin position="18"/>
        <end position="234"/>
    </location>
</feature>
<organism evidence="4 5">
    <name type="scientific">Thiorhodovibrio frisius</name>
    <dbReference type="NCBI Taxonomy" id="631362"/>
    <lineage>
        <taxon>Bacteria</taxon>
        <taxon>Pseudomonadati</taxon>
        <taxon>Pseudomonadota</taxon>
        <taxon>Gammaproteobacteria</taxon>
        <taxon>Chromatiales</taxon>
        <taxon>Chromatiaceae</taxon>
        <taxon>Thiorhodovibrio</taxon>
    </lineage>
</organism>
<gene>
    <name evidence="4" type="ORF">Thi970DRAFT_03366</name>
</gene>
<name>H8Z6Y4_9GAMM</name>
<evidence type="ECO:0000259" key="1">
    <source>
        <dbReference type="Pfam" id="PF03235"/>
    </source>
</evidence>